<comment type="caution">
    <text evidence="1">The sequence shown here is derived from an EMBL/GenBank/DDBJ whole genome shotgun (WGS) entry which is preliminary data.</text>
</comment>
<dbReference type="AlphaFoldDB" id="A0A821N1H6"/>
<name>A0A821N1H6_9BILA</name>
<keyword evidence="2" id="KW-1185">Reference proteome</keyword>
<reference evidence="1" key="1">
    <citation type="submission" date="2021-02" db="EMBL/GenBank/DDBJ databases">
        <authorList>
            <person name="Nowell W R."/>
        </authorList>
    </citation>
    <scope>NUCLEOTIDE SEQUENCE</scope>
</reference>
<feature type="non-terminal residue" evidence="1">
    <location>
        <position position="1"/>
    </location>
</feature>
<dbReference type="EMBL" id="CAJOBG010121294">
    <property type="protein sequence ID" value="CAF4779640.1"/>
    <property type="molecule type" value="Genomic_DNA"/>
</dbReference>
<gene>
    <name evidence="1" type="ORF">OVN521_LOCUS51130</name>
</gene>
<organism evidence="1 2">
    <name type="scientific">Rotaria magnacalcarata</name>
    <dbReference type="NCBI Taxonomy" id="392030"/>
    <lineage>
        <taxon>Eukaryota</taxon>
        <taxon>Metazoa</taxon>
        <taxon>Spiralia</taxon>
        <taxon>Gnathifera</taxon>
        <taxon>Rotifera</taxon>
        <taxon>Eurotatoria</taxon>
        <taxon>Bdelloidea</taxon>
        <taxon>Philodinida</taxon>
        <taxon>Philodinidae</taxon>
        <taxon>Rotaria</taxon>
    </lineage>
</organism>
<sequence length="79" mass="9374">RQISSQLNTQLANDLRQLGKLYEERFNEIAQQRTPTKLSDVYNLMKNVTRFPVVREQIAVVKVGRKIMMKQHEYEIPIE</sequence>
<accession>A0A821N1H6</accession>
<proteinExistence type="predicted"/>
<evidence type="ECO:0000313" key="1">
    <source>
        <dbReference type="EMBL" id="CAF4779640.1"/>
    </source>
</evidence>
<protein>
    <submittedName>
        <fullName evidence="1">Uncharacterized protein</fullName>
    </submittedName>
</protein>
<dbReference type="Proteomes" id="UP000663866">
    <property type="component" value="Unassembled WGS sequence"/>
</dbReference>
<evidence type="ECO:0000313" key="2">
    <source>
        <dbReference type="Proteomes" id="UP000663866"/>
    </source>
</evidence>